<evidence type="ECO:0000313" key="1">
    <source>
        <dbReference type="EMBL" id="TGZ83456.1"/>
    </source>
</evidence>
<gene>
    <name evidence="1" type="ORF">EX30DRAFT_81885</name>
</gene>
<dbReference type="InParanoid" id="A0A4S2N340"/>
<proteinExistence type="predicted"/>
<name>A0A4S2N340_9PEZI</name>
<organism evidence="1 2">
    <name type="scientific">Ascodesmis nigricans</name>
    <dbReference type="NCBI Taxonomy" id="341454"/>
    <lineage>
        <taxon>Eukaryota</taxon>
        <taxon>Fungi</taxon>
        <taxon>Dikarya</taxon>
        <taxon>Ascomycota</taxon>
        <taxon>Pezizomycotina</taxon>
        <taxon>Pezizomycetes</taxon>
        <taxon>Pezizales</taxon>
        <taxon>Ascodesmidaceae</taxon>
        <taxon>Ascodesmis</taxon>
    </lineage>
</organism>
<keyword evidence="2" id="KW-1185">Reference proteome</keyword>
<protein>
    <submittedName>
        <fullName evidence="1">Uncharacterized protein</fullName>
    </submittedName>
</protein>
<dbReference type="AlphaFoldDB" id="A0A4S2N340"/>
<dbReference type="Proteomes" id="UP000298138">
    <property type="component" value="Unassembled WGS sequence"/>
</dbReference>
<sequence length="130" mass="14107">MVGKRECDSAHRCKSSFPWLSCCCAVCCASLSSVVALLPCLYPPAVVVHINTLFKARQTGTIVNPPRRQDWGELTPNVNVIGVKLPFFLSALLAYRIQSEVARSVVRACWLAGWRGYVPAVVAVVESTAG</sequence>
<accession>A0A4S2N340</accession>
<reference evidence="1 2" key="1">
    <citation type="submission" date="2019-04" db="EMBL/GenBank/DDBJ databases">
        <title>Comparative genomics and transcriptomics to analyze fruiting body development in filamentous ascomycetes.</title>
        <authorList>
            <consortium name="DOE Joint Genome Institute"/>
            <person name="Lutkenhaus R."/>
            <person name="Traeger S."/>
            <person name="Breuer J."/>
            <person name="Kuo A."/>
            <person name="Lipzen A."/>
            <person name="Pangilinan J."/>
            <person name="Dilworth D."/>
            <person name="Sandor L."/>
            <person name="Poggeler S."/>
            <person name="Barry K."/>
            <person name="Grigoriev I.V."/>
            <person name="Nowrousian M."/>
        </authorList>
    </citation>
    <scope>NUCLEOTIDE SEQUENCE [LARGE SCALE GENOMIC DNA]</scope>
    <source>
        <strain evidence="1 2">CBS 389.68</strain>
    </source>
</reference>
<dbReference type="EMBL" id="ML220113">
    <property type="protein sequence ID" value="TGZ83456.1"/>
    <property type="molecule type" value="Genomic_DNA"/>
</dbReference>
<evidence type="ECO:0000313" key="2">
    <source>
        <dbReference type="Proteomes" id="UP000298138"/>
    </source>
</evidence>